<evidence type="ECO:0000256" key="3">
    <source>
        <dbReference type="ARBA" id="ARBA00023123"/>
    </source>
</evidence>
<reference evidence="8 9" key="1">
    <citation type="submission" date="2012-04" db="EMBL/GenBank/DDBJ databases">
        <title>The Genome Sequence of Saprolegnia declina VS20.</title>
        <authorList>
            <consortium name="The Broad Institute Genome Sequencing Platform"/>
            <person name="Russ C."/>
            <person name="Nusbaum C."/>
            <person name="Tyler B."/>
            <person name="van West P."/>
            <person name="Dieguez-Uribeondo J."/>
            <person name="de Bruijn I."/>
            <person name="Tripathy S."/>
            <person name="Jiang R."/>
            <person name="Young S.K."/>
            <person name="Zeng Q."/>
            <person name="Gargeya S."/>
            <person name="Fitzgerald M."/>
            <person name="Haas B."/>
            <person name="Abouelleil A."/>
            <person name="Alvarado L."/>
            <person name="Arachchi H.M."/>
            <person name="Berlin A."/>
            <person name="Chapman S.B."/>
            <person name="Goldberg J."/>
            <person name="Griggs A."/>
            <person name="Gujja S."/>
            <person name="Hansen M."/>
            <person name="Howarth C."/>
            <person name="Imamovic A."/>
            <person name="Larimer J."/>
            <person name="McCowen C."/>
            <person name="Montmayeur A."/>
            <person name="Murphy C."/>
            <person name="Neiman D."/>
            <person name="Pearson M."/>
            <person name="Priest M."/>
            <person name="Roberts A."/>
            <person name="Saif S."/>
            <person name="Shea T."/>
            <person name="Sisk P."/>
            <person name="Sykes S."/>
            <person name="Wortman J."/>
            <person name="Nusbaum C."/>
            <person name="Birren B."/>
        </authorList>
    </citation>
    <scope>NUCLEOTIDE SEQUENCE [LARGE SCALE GENOMIC DNA]</scope>
    <source>
        <strain evidence="8 9">VS20</strain>
    </source>
</reference>
<keyword evidence="3 6" id="KW-0518">Myosin</keyword>
<dbReference type="GO" id="GO:0016020">
    <property type="term" value="C:membrane"/>
    <property type="evidence" value="ECO:0007669"/>
    <property type="project" value="TreeGrafter"/>
</dbReference>
<dbReference type="GO" id="GO:0005524">
    <property type="term" value="F:ATP binding"/>
    <property type="evidence" value="ECO:0007669"/>
    <property type="project" value="UniProtKB-KW"/>
</dbReference>
<keyword evidence="5 6" id="KW-0009">Actin-binding</keyword>
<dbReference type="InParanoid" id="T0RF72"/>
<evidence type="ECO:0000256" key="5">
    <source>
        <dbReference type="ARBA" id="ARBA00023203"/>
    </source>
</evidence>
<comment type="similarity">
    <text evidence="6">Belongs to the TRAFAC class myosin-kinesin ATPase superfamily. Myosin family.</text>
</comment>
<sequence length="146" mass="16022">MEIGTPVWVLAEDRVWRRAVVHATTPTSLGCRLTDAIDEASRVLAFPATAVGSKVFVCNPIEQREVGVEDLTALVHLHEPAILHTLKVRFMKREIYTSTGSILVAVNPFQALALYDERIKTRYIAHGSRAANGEKLAPLPPHVASS</sequence>
<dbReference type="RefSeq" id="XP_008618197.1">
    <property type="nucleotide sequence ID" value="XM_008619975.1"/>
</dbReference>
<name>T0RF72_SAPDV</name>
<organism evidence="8 9">
    <name type="scientific">Saprolegnia diclina (strain VS20)</name>
    <dbReference type="NCBI Taxonomy" id="1156394"/>
    <lineage>
        <taxon>Eukaryota</taxon>
        <taxon>Sar</taxon>
        <taxon>Stramenopiles</taxon>
        <taxon>Oomycota</taxon>
        <taxon>Saprolegniomycetes</taxon>
        <taxon>Saprolegniales</taxon>
        <taxon>Saprolegniaceae</taxon>
        <taxon>Saprolegnia</taxon>
    </lineage>
</organism>
<dbReference type="InterPro" id="IPR001609">
    <property type="entry name" value="Myosin_head_motor_dom-like"/>
</dbReference>
<dbReference type="PANTHER" id="PTHR13140:SF845">
    <property type="entry name" value="MYOSIN-LIKE PROTEIN"/>
    <property type="match status" value="1"/>
</dbReference>
<evidence type="ECO:0000256" key="6">
    <source>
        <dbReference type="PROSITE-ProRule" id="PRU00782"/>
    </source>
</evidence>
<gene>
    <name evidence="8" type="ORF">SDRG_13875</name>
</gene>
<dbReference type="GO" id="GO:0005737">
    <property type="term" value="C:cytoplasm"/>
    <property type="evidence" value="ECO:0007669"/>
    <property type="project" value="TreeGrafter"/>
</dbReference>
<dbReference type="STRING" id="1156394.T0RF72"/>
<keyword evidence="4" id="KW-0505">Motor protein</keyword>
<accession>T0RF72</accession>
<feature type="domain" description="Myosin motor" evidence="7">
    <location>
        <begin position="66"/>
        <end position="146"/>
    </location>
</feature>
<keyword evidence="1" id="KW-0547">Nucleotide-binding</keyword>
<dbReference type="GO" id="GO:0051015">
    <property type="term" value="F:actin filament binding"/>
    <property type="evidence" value="ECO:0007669"/>
    <property type="project" value="TreeGrafter"/>
</dbReference>
<dbReference type="VEuPathDB" id="FungiDB:SDRG_13875"/>
<dbReference type="GO" id="GO:0016459">
    <property type="term" value="C:myosin complex"/>
    <property type="evidence" value="ECO:0007669"/>
    <property type="project" value="UniProtKB-KW"/>
</dbReference>
<keyword evidence="2" id="KW-0067">ATP-binding</keyword>
<dbReference type="GO" id="GO:0007015">
    <property type="term" value="P:actin filament organization"/>
    <property type="evidence" value="ECO:0007669"/>
    <property type="project" value="TreeGrafter"/>
</dbReference>
<evidence type="ECO:0000256" key="1">
    <source>
        <dbReference type="ARBA" id="ARBA00022741"/>
    </source>
</evidence>
<dbReference type="GO" id="GO:0000146">
    <property type="term" value="F:microfilament motor activity"/>
    <property type="evidence" value="ECO:0007669"/>
    <property type="project" value="TreeGrafter"/>
</dbReference>
<keyword evidence="9" id="KW-1185">Reference proteome</keyword>
<evidence type="ECO:0000313" key="8">
    <source>
        <dbReference type="EMBL" id="EQC28327.1"/>
    </source>
</evidence>
<dbReference type="SUPFAM" id="SSF52540">
    <property type="entry name" value="P-loop containing nucleoside triphosphate hydrolases"/>
    <property type="match status" value="1"/>
</dbReference>
<dbReference type="Pfam" id="PF00063">
    <property type="entry name" value="Myosin_head"/>
    <property type="match status" value="1"/>
</dbReference>
<protein>
    <recommendedName>
        <fullName evidence="7">Myosin motor domain-containing protein</fullName>
    </recommendedName>
</protein>
<evidence type="ECO:0000256" key="2">
    <source>
        <dbReference type="ARBA" id="ARBA00022840"/>
    </source>
</evidence>
<dbReference type="EMBL" id="JH767195">
    <property type="protein sequence ID" value="EQC28327.1"/>
    <property type="molecule type" value="Genomic_DNA"/>
</dbReference>
<dbReference type="Gene3D" id="3.40.850.10">
    <property type="entry name" value="Kinesin motor domain"/>
    <property type="match status" value="1"/>
</dbReference>
<comment type="caution">
    <text evidence="6">Lacks conserved residue(s) required for the propagation of feature annotation.</text>
</comment>
<evidence type="ECO:0000259" key="7">
    <source>
        <dbReference type="PROSITE" id="PS51456"/>
    </source>
</evidence>
<proteinExistence type="inferred from homology"/>
<evidence type="ECO:0000256" key="4">
    <source>
        <dbReference type="ARBA" id="ARBA00023175"/>
    </source>
</evidence>
<dbReference type="GeneID" id="19954602"/>
<dbReference type="PANTHER" id="PTHR13140">
    <property type="entry name" value="MYOSIN"/>
    <property type="match status" value="1"/>
</dbReference>
<evidence type="ECO:0000313" key="9">
    <source>
        <dbReference type="Proteomes" id="UP000030762"/>
    </source>
</evidence>
<dbReference type="PROSITE" id="PS51456">
    <property type="entry name" value="MYOSIN_MOTOR"/>
    <property type="match status" value="1"/>
</dbReference>
<dbReference type="OrthoDB" id="204920at2759"/>
<dbReference type="InterPro" id="IPR036961">
    <property type="entry name" value="Kinesin_motor_dom_sf"/>
</dbReference>
<dbReference type="Proteomes" id="UP000030762">
    <property type="component" value="Unassembled WGS sequence"/>
</dbReference>
<dbReference type="eggNOG" id="KOG0160">
    <property type="taxonomic scope" value="Eukaryota"/>
</dbReference>
<dbReference type="InterPro" id="IPR027417">
    <property type="entry name" value="P-loop_NTPase"/>
</dbReference>
<dbReference type="AlphaFoldDB" id="T0RF72"/>